<dbReference type="Proteomes" id="UP000824204">
    <property type="component" value="Unassembled WGS sequence"/>
</dbReference>
<evidence type="ECO:0000259" key="1">
    <source>
        <dbReference type="PROSITE" id="PS51737"/>
    </source>
</evidence>
<dbReference type="Pfam" id="PF07508">
    <property type="entry name" value="Recombinase"/>
    <property type="match status" value="1"/>
</dbReference>
<dbReference type="PANTHER" id="PTHR30461:SF23">
    <property type="entry name" value="DNA RECOMBINASE-RELATED"/>
    <property type="match status" value="1"/>
</dbReference>
<dbReference type="InterPro" id="IPR025827">
    <property type="entry name" value="Zn_ribbon_recom_dom"/>
</dbReference>
<name>A0A9D1V716_9FIRM</name>
<dbReference type="AlphaFoldDB" id="A0A9D1V716"/>
<protein>
    <submittedName>
        <fullName evidence="2">Recombinase family protein</fullName>
    </submittedName>
</protein>
<proteinExistence type="predicted"/>
<evidence type="ECO:0000313" key="3">
    <source>
        <dbReference type="Proteomes" id="UP000824204"/>
    </source>
</evidence>
<feature type="domain" description="Recombinase" evidence="1">
    <location>
        <begin position="36"/>
        <end position="140"/>
    </location>
</feature>
<evidence type="ECO:0000313" key="2">
    <source>
        <dbReference type="EMBL" id="HIX07113.1"/>
    </source>
</evidence>
<comment type="caution">
    <text evidence="2">The sequence shown here is derived from an EMBL/GenBank/DDBJ whole genome shotgun (WGS) entry which is preliminary data.</text>
</comment>
<dbReference type="Pfam" id="PF13408">
    <property type="entry name" value="Zn_ribbon_recom"/>
    <property type="match status" value="1"/>
</dbReference>
<dbReference type="InterPro" id="IPR011109">
    <property type="entry name" value="DNA_bind_recombinase_dom"/>
</dbReference>
<dbReference type="InterPro" id="IPR038109">
    <property type="entry name" value="DNA_bind_recomb_sf"/>
</dbReference>
<accession>A0A9D1V716</accession>
<dbReference type="Gene3D" id="3.90.1750.20">
    <property type="entry name" value="Putative Large Serine Recombinase, Chain B, Domain 2"/>
    <property type="match status" value="1"/>
</dbReference>
<sequence>MLEGWAEYYSVDLSEKIGRGLTENALKGKMNGGGLTFGYRMKDQRLEIDETTAPVVMEIFTRYADGERMTDIAKDLTRRGIRTTQGNKITLNVVHYLLKNRRYIGEYKFRDMIIPDAIPPIVSEELFNRVQEIMARNQKAPAMRKAEDDYILTTRLFCGKCGTFMVGESGKSHTGTVHRYYKCSHAKRKMGCDKKPVKKDWI</sequence>
<dbReference type="InterPro" id="IPR050639">
    <property type="entry name" value="SSR_resolvase"/>
</dbReference>
<reference evidence="2" key="2">
    <citation type="submission" date="2021-04" db="EMBL/GenBank/DDBJ databases">
        <authorList>
            <person name="Gilroy R."/>
        </authorList>
    </citation>
    <scope>NUCLEOTIDE SEQUENCE</scope>
    <source>
        <strain evidence="2">811</strain>
    </source>
</reference>
<dbReference type="GO" id="GO:0000150">
    <property type="term" value="F:DNA strand exchange activity"/>
    <property type="evidence" value="ECO:0007669"/>
    <property type="project" value="InterPro"/>
</dbReference>
<dbReference type="PANTHER" id="PTHR30461">
    <property type="entry name" value="DNA-INVERTASE FROM LAMBDOID PROPHAGE"/>
    <property type="match status" value="1"/>
</dbReference>
<gene>
    <name evidence="2" type="ORF">H9741_01420</name>
</gene>
<organism evidence="2 3">
    <name type="scientific">Candidatus Borkfalkia faecipullorum</name>
    <dbReference type="NCBI Taxonomy" id="2838510"/>
    <lineage>
        <taxon>Bacteria</taxon>
        <taxon>Bacillati</taxon>
        <taxon>Bacillota</taxon>
        <taxon>Clostridia</taxon>
        <taxon>Christensenellales</taxon>
        <taxon>Christensenellaceae</taxon>
        <taxon>Candidatus Borkfalkia</taxon>
    </lineage>
</organism>
<dbReference type="PROSITE" id="PS51737">
    <property type="entry name" value="RECOMBINASE_DNA_BIND"/>
    <property type="match status" value="1"/>
</dbReference>
<dbReference type="GO" id="GO:0003677">
    <property type="term" value="F:DNA binding"/>
    <property type="evidence" value="ECO:0007669"/>
    <property type="project" value="InterPro"/>
</dbReference>
<dbReference type="EMBL" id="DXFX01000016">
    <property type="protein sequence ID" value="HIX07113.1"/>
    <property type="molecule type" value="Genomic_DNA"/>
</dbReference>
<reference evidence="2" key="1">
    <citation type="journal article" date="2021" name="PeerJ">
        <title>Extensive microbial diversity within the chicken gut microbiome revealed by metagenomics and culture.</title>
        <authorList>
            <person name="Gilroy R."/>
            <person name="Ravi A."/>
            <person name="Getino M."/>
            <person name="Pursley I."/>
            <person name="Horton D.L."/>
            <person name="Alikhan N.F."/>
            <person name="Baker D."/>
            <person name="Gharbi K."/>
            <person name="Hall N."/>
            <person name="Watson M."/>
            <person name="Adriaenssens E.M."/>
            <person name="Foster-Nyarko E."/>
            <person name="Jarju S."/>
            <person name="Secka A."/>
            <person name="Antonio M."/>
            <person name="Oren A."/>
            <person name="Chaudhuri R.R."/>
            <person name="La Ragione R."/>
            <person name="Hildebrand F."/>
            <person name="Pallen M.J."/>
        </authorList>
    </citation>
    <scope>NUCLEOTIDE SEQUENCE</scope>
    <source>
        <strain evidence="2">811</strain>
    </source>
</reference>